<evidence type="ECO:0000313" key="2">
    <source>
        <dbReference type="Proteomes" id="UP001432011"/>
    </source>
</evidence>
<accession>A0ABZ1SUV6</accession>
<gene>
    <name evidence="1" type="ORF">OG913_07255</name>
</gene>
<keyword evidence="2" id="KW-1185">Reference proteome</keyword>
<dbReference type="RefSeq" id="WP_328710025.1">
    <property type="nucleotide sequence ID" value="NZ_CP108085.1"/>
</dbReference>
<protein>
    <submittedName>
        <fullName evidence="1">Uncharacterized protein</fullName>
    </submittedName>
</protein>
<sequence length="63" mass="6281">MSITVPDTCSAIRRILPAPAVGTGYAVGNRPADTYLAATGQTAAQALHADSSDVIAATLRPGG</sequence>
<evidence type="ECO:0000313" key="1">
    <source>
        <dbReference type="EMBL" id="WUP76806.1"/>
    </source>
</evidence>
<dbReference type="Proteomes" id="UP001432011">
    <property type="component" value="Chromosome"/>
</dbReference>
<name>A0ABZ1SUV6_9ACTN</name>
<reference evidence="1" key="1">
    <citation type="submission" date="2022-10" db="EMBL/GenBank/DDBJ databases">
        <title>The complete genomes of actinobacterial strains from the NBC collection.</title>
        <authorList>
            <person name="Joergensen T.S."/>
            <person name="Alvarez Arevalo M."/>
            <person name="Sterndorff E.B."/>
            <person name="Faurdal D."/>
            <person name="Vuksanovic O."/>
            <person name="Mourched A.-S."/>
            <person name="Charusanti P."/>
            <person name="Shaw S."/>
            <person name="Blin K."/>
            <person name="Weber T."/>
        </authorList>
    </citation>
    <scope>NUCLEOTIDE SEQUENCE</scope>
    <source>
        <strain evidence="1">NBC_00254</strain>
    </source>
</reference>
<dbReference type="EMBL" id="CP108085">
    <property type="protein sequence ID" value="WUP76806.1"/>
    <property type="molecule type" value="Genomic_DNA"/>
</dbReference>
<organism evidence="1 2">
    <name type="scientific">Microbispora hainanensis</name>
    <dbReference type="NCBI Taxonomy" id="568844"/>
    <lineage>
        <taxon>Bacteria</taxon>
        <taxon>Bacillati</taxon>
        <taxon>Actinomycetota</taxon>
        <taxon>Actinomycetes</taxon>
        <taxon>Streptosporangiales</taxon>
        <taxon>Streptosporangiaceae</taxon>
        <taxon>Microbispora</taxon>
    </lineage>
</organism>
<proteinExistence type="predicted"/>